<dbReference type="GO" id="GO:0016787">
    <property type="term" value="F:hydrolase activity"/>
    <property type="evidence" value="ECO:0007669"/>
    <property type="project" value="UniProtKB-KW"/>
</dbReference>
<dbReference type="InterPro" id="IPR025405">
    <property type="entry name" value="DUF4131"/>
</dbReference>
<dbReference type="PANTHER" id="PTHR30619:SF1">
    <property type="entry name" value="RECOMBINATION PROTEIN 2"/>
    <property type="match status" value="1"/>
</dbReference>
<feature type="transmembrane region" description="Helical" evidence="6">
    <location>
        <begin position="366"/>
        <end position="385"/>
    </location>
</feature>
<dbReference type="InterPro" id="IPR004797">
    <property type="entry name" value="Competence_ComEC/Rec2"/>
</dbReference>
<dbReference type="OrthoDB" id="9761531at2"/>
<dbReference type="STRING" id="294935.ATN88_18570"/>
<dbReference type="Gene3D" id="3.60.15.10">
    <property type="entry name" value="Ribonuclease Z/Hydroxyacylglutathione hydrolase-like"/>
    <property type="match status" value="1"/>
</dbReference>
<feature type="transmembrane region" description="Helical" evidence="6">
    <location>
        <begin position="324"/>
        <end position="345"/>
    </location>
</feature>
<dbReference type="SUPFAM" id="SSF56281">
    <property type="entry name" value="Metallo-hydrolase/oxidoreductase"/>
    <property type="match status" value="1"/>
</dbReference>
<dbReference type="SMART" id="SM00849">
    <property type="entry name" value="Lactamase_B"/>
    <property type="match status" value="1"/>
</dbReference>
<keyword evidence="9" id="KW-1185">Reference proteome</keyword>
<keyword evidence="4 6" id="KW-1133">Transmembrane helix</keyword>
<dbReference type="Pfam" id="PF03772">
    <property type="entry name" value="Competence"/>
    <property type="match status" value="1"/>
</dbReference>
<evidence type="ECO:0000256" key="3">
    <source>
        <dbReference type="ARBA" id="ARBA00022692"/>
    </source>
</evidence>
<feature type="domain" description="Metallo-beta-lactamase" evidence="7">
    <location>
        <begin position="510"/>
        <end position="690"/>
    </location>
</feature>
<dbReference type="AlphaFoldDB" id="A0A135I929"/>
<dbReference type="NCBIfam" id="TIGR00360">
    <property type="entry name" value="ComEC_N-term"/>
    <property type="match status" value="1"/>
</dbReference>
<proteinExistence type="predicted"/>
<name>A0A135I929_9GAMM</name>
<dbReference type="Pfam" id="PF13567">
    <property type="entry name" value="DUF4131"/>
    <property type="match status" value="1"/>
</dbReference>
<reference evidence="8 9" key="1">
    <citation type="submission" date="2015-11" db="EMBL/GenBank/DDBJ databases">
        <title>Genomic Taxonomy of the Vibrionaceae.</title>
        <authorList>
            <person name="Gomez-Gil B."/>
            <person name="Enciso-Ibarra J."/>
        </authorList>
    </citation>
    <scope>NUCLEOTIDE SEQUENCE [LARGE SCALE GENOMIC DNA]</scope>
    <source>
        <strain evidence="8 9">CAIM 912</strain>
    </source>
</reference>
<protein>
    <submittedName>
        <fullName evidence="8">MBL fold metallo-hydrolase</fullName>
    </submittedName>
</protein>
<evidence type="ECO:0000256" key="5">
    <source>
        <dbReference type="ARBA" id="ARBA00023136"/>
    </source>
</evidence>
<dbReference type="RefSeq" id="WP_067415095.1">
    <property type="nucleotide sequence ID" value="NZ_LNTY01000032.1"/>
</dbReference>
<dbReference type="GO" id="GO:0030420">
    <property type="term" value="P:establishment of competence for transformation"/>
    <property type="evidence" value="ECO:0007669"/>
    <property type="project" value="InterPro"/>
</dbReference>
<keyword evidence="2" id="KW-1003">Cell membrane</keyword>
<dbReference type="NCBIfam" id="TIGR00361">
    <property type="entry name" value="ComEC_Rec2"/>
    <property type="match status" value="1"/>
</dbReference>
<evidence type="ECO:0000256" key="2">
    <source>
        <dbReference type="ARBA" id="ARBA00022475"/>
    </source>
</evidence>
<organism evidence="8 9">
    <name type="scientific">Enterovibrio coralii</name>
    <dbReference type="NCBI Taxonomy" id="294935"/>
    <lineage>
        <taxon>Bacteria</taxon>
        <taxon>Pseudomonadati</taxon>
        <taxon>Pseudomonadota</taxon>
        <taxon>Gammaproteobacteria</taxon>
        <taxon>Vibrionales</taxon>
        <taxon>Vibrionaceae</taxon>
        <taxon>Enterovibrio</taxon>
    </lineage>
</organism>
<feature type="transmembrane region" description="Helical" evidence="6">
    <location>
        <begin position="225"/>
        <end position="252"/>
    </location>
</feature>
<dbReference type="InterPro" id="IPR001279">
    <property type="entry name" value="Metallo-B-lactamas"/>
</dbReference>
<dbReference type="InterPro" id="IPR036866">
    <property type="entry name" value="RibonucZ/Hydroxyglut_hydro"/>
</dbReference>
<accession>A0A135I929</accession>
<feature type="transmembrane region" description="Helical" evidence="6">
    <location>
        <begin position="42"/>
        <end position="63"/>
    </location>
</feature>
<dbReference type="CDD" id="cd07731">
    <property type="entry name" value="ComA-like_MBL-fold"/>
    <property type="match status" value="1"/>
</dbReference>
<evidence type="ECO:0000256" key="1">
    <source>
        <dbReference type="ARBA" id="ARBA00004651"/>
    </source>
</evidence>
<sequence length="755" mass="84091">MKILLGIVVAIVSLKWWPELPPLSALLPVGVILFLLRKCLPAFAMGLTVGGLIAYSAAALFLFKTNSALTVAHDTTIEGKVGSLFTTQNLQTNVIFDVDTVDGRKLNVFERFRARIYWRWDEPPKQGERWKLNVRLREPYGRVNEAGFDAEVYFLSKHIHAKGSLREAERTRDTQSTRQRLLNKVIVETENLPSARFLIALTFGERNMLTNEDWSRLRNTGLGHLLAISGLHIGLAFLFGYAVTKIIVPLLFRSDQCLWLPLIAGMLAAIAYAWLAGFSLTAQRALFALFVASGIRMFGARFNVFEALLIVLAVVLIFDPLSVFSASFWLSFGAVTILCVSVSFSTKSDKIGQPKRLEVKGFIFQLLRIQAYLMVGMLPITWLWFGGVSVPAFALNIIAVPLVSFVTVPAILLAILSSALHMDFGFWQLADWSLLPVMTMLEMFDIGWLSPSDMSMVLPVLIWGLALVLLITPLKSVKVLKASLLVAIAVNLLKPVDKSAWRASVLDVGHGLSVLIEKDGKAVVYDTGAAWKNGNMAQLVLKPVLDKRGLILSGMIISHGDNDHSGGEVWIVDRYSLDWVRSSENKAAYLACVKGERWTWQGLEFEVLHPNRLVERARNEDSCVVRVSDGLHSVLLTGDLPEKGEMELLQDDAKVSSTVLLVPHHGSKSSSSSDFLTAVNPDVAIASAGRYTPWNLPNKAVVERYRELGIAWYDTIESGQISVHFSDRGWRLSSQRQHQEPFWYRKMFGAPTRKE</sequence>
<evidence type="ECO:0000313" key="9">
    <source>
        <dbReference type="Proteomes" id="UP000070529"/>
    </source>
</evidence>
<feature type="transmembrane region" description="Helical" evidence="6">
    <location>
        <begin position="397"/>
        <end position="420"/>
    </location>
</feature>
<keyword evidence="8" id="KW-0378">Hydrolase</keyword>
<dbReference type="Pfam" id="PF00753">
    <property type="entry name" value="Lactamase_B"/>
    <property type="match status" value="1"/>
</dbReference>
<keyword evidence="3 6" id="KW-0812">Transmembrane</keyword>
<comment type="subcellular location">
    <subcellularLocation>
        <location evidence="1">Cell membrane</location>
        <topology evidence="1">Multi-pass membrane protein</topology>
    </subcellularLocation>
</comment>
<comment type="caution">
    <text evidence="8">The sequence shown here is derived from an EMBL/GenBank/DDBJ whole genome shotgun (WGS) entry which is preliminary data.</text>
</comment>
<dbReference type="EMBL" id="LNTY01000032">
    <property type="protein sequence ID" value="KXF81959.1"/>
    <property type="molecule type" value="Genomic_DNA"/>
</dbReference>
<feature type="transmembrane region" description="Helical" evidence="6">
    <location>
        <begin position="456"/>
        <end position="474"/>
    </location>
</feature>
<dbReference type="InterPro" id="IPR004477">
    <property type="entry name" value="ComEC_N"/>
</dbReference>
<dbReference type="PANTHER" id="PTHR30619">
    <property type="entry name" value="DNA INTERNALIZATION/COMPETENCE PROTEIN COMEC/REC2"/>
    <property type="match status" value="1"/>
</dbReference>
<keyword evidence="5 6" id="KW-0472">Membrane</keyword>
<dbReference type="GO" id="GO:0005886">
    <property type="term" value="C:plasma membrane"/>
    <property type="evidence" value="ECO:0007669"/>
    <property type="project" value="UniProtKB-SubCell"/>
</dbReference>
<dbReference type="InterPro" id="IPR052159">
    <property type="entry name" value="Competence_DNA_uptake"/>
</dbReference>
<feature type="transmembrane region" description="Helical" evidence="6">
    <location>
        <begin position="298"/>
        <end position="318"/>
    </location>
</feature>
<feature type="transmembrane region" description="Helical" evidence="6">
    <location>
        <begin position="258"/>
        <end position="277"/>
    </location>
</feature>
<gene>
    <name evidence="8" type="ORF">ATN88_18570</name>
</gene>
<evidence type="ECO:0000259" key="7">
    <source>
        <dbReference type="SMART" id="SM00849"/>
    </source>
</evidence>
<evidence type="ECO:0000256" key="6">
    <source>
        <dbReference type="SAM" id="Phobius"/>
    </source>
</evidence>
<dbReference type="InterPro" id="IPR035681">
    <property type="entry name" value="ComA-like_MBL"/>
</dbReference>
<evidence type="ECO:0000256" key="4">
    <source>
        <dbReference type="ARBA" id="ARBA00022989"/>
    </source>
</evidence>
<evidence type="ECO:0000313" key="8">
    <source>
        <dbReference type="EMBL" id="KXF81959.1"/>
    </source>
</evidence>
<dbReference type="Proteomes" id="UP000070529">
    <property type="component" value="Unassembled WGS sequence"/>
</dbReference>